<dbReference type="SUPFAM" id="SSF46689">
    <property type="entry name" value="Homeodomain-like"/>
    <property type="match status" value="2"/>
</dbReference>
<keyword evidence="3" id="KW-0804">Transcription</keyword>
<dbReference type="Gene3D" id="1.10.10.60">
    <property type="entry name" value="Homeodomain-like"/>
    <property type="match status" value="2"/>
</dbReference>
<dbReference type="InterPro" id="IPR032783">
    <property type="entry name" value="AraC_lig"/>
</dbReference>
<evidence type="ECO:0000256" key="3">
    <source>
        <dbReference type="ARBA" id="ARBA00023163"/>
    </source>
</evidence>
<dbReference type="InterPro" id="IPR050204">
    <property type="entry name" value="AraC_XylS_family_regulators"/>
</dbReference>
<feature type="domain" description="HTH araC/xylS-type" evidence="4">
    <location>
        <begin position="203"/>
        <end position="301"/>
    </location>
</feature>
<dbReference type="Proteomes" id="UP000272400">
    <property type="component" value="Unassembled WGS sequence"/>
</dbReference>
<dbReference type="GO" id="GO:0003700">
    <property type="term" value="F:DNA-binding transcription factor activity"/>
    <property type="evidence" value="ECO:0007669"/>
    <property type="project" value="InterPro"/>
</dbReference>
<dbReference type="PANTHER" id="PTHR46796">
    <property type="entry name" value="HTH-TYPE TRANSCRIPTIONAL ACTIVATOR RHAS-RELATED"/>
    <property type="match status" value="1"/>
</dbReference>
<proteinExistence type="predicted"/>
<dbReference type="Pfam" id="PF12852">
    <property type="entry name" value="Cupin_6"/>
    <property type="match status" value="1"/>
</dbReference>
<name>A0A3N1D3U7_9ACTN</name>
<dbReference type="AlphaFoldDB" id="A0A3N1D3U7"/>
<comment type="caution">
    <text evidence="5">The sequence shown here is derived from an EMBL/GenBank/DDBJ whole genome shotgun (WGS) entry which is preliminary data.</text>
</comment>
<dbReference type="SMART" id="SM00342">
    <property type="entry name" value="HTH_ARAC"/>
    <property type="match status" value="1"/>
</dbReference>
<evidence type="ECO:0000256" key="1">
    <source>
        <dbReference type="ARBA" id="ARBA00023015"/>
    </source>
</evidence>
<organism evidence="5 6">
    <name type="scientific">Actinocorallia herbida</name>
    <dbReference type="NCBI Taxonomy" id="58109"/>
    <lineage>
        <taxon>Bacteria</taxon>
        <taxon>Bacillati</taxon>
        <taxon>Actinomycetota</taxon>
        <taxon>Actinomycetes</taxon>
        <taxon>Streptosporangiales</taxon>
        <taxon>Thermomonosporaceae</taxon>
        <taxon>Actinocorallia</taxon>
    </lineage>
</organism>
<dbReference type="EMBL" id="RJKE01000001">
    <property type="protein sequence ID" value="ROO88195.1"/>
    <property type="molecule type" value="Genomic_DNA"/>
</dbReference>
<dbReference type="Pfam" id="PF12833">
    <property type="entry name" value="HTH_18"/>
    <property type="match status" value="1"/>
</dbReference>
<sequence length="313" mass="33292">MDFVSDVVAVMRAGRPSSALVAWHAPFGQFFPEVPYAAGFQIVVAGTPWLVPPVGDPVRLDEGDLVFFPHGHGYGLADSPSRPMAAPVCDPETGRPLLVSDTVGDGDGPATVTLCGGYRLAPGRVHPLLGGMPDAVRLSAGRHPRLGTAIALLRAEAEYPTPGSETAVLALLDLLLVYILRAWSAEQPDGIGWAAALRDPAVSAALSALHDDPARAWTVRTLAEASGLSRAAFARRFTALVGRPPLGYLTWWRMTLAARLLRDTDTSLAHVAARTGYASEYSLSHAFKRAHGVAPGRYRRVPDPYPEPSAGPR</sequence>
<dbReference type="PANTHER" id="PTHR46796:SF7">
    <property type="entry name" value="ARAC FAMILY TRANSCRIPTIONAL REGULATOR"/>
    <property type="match status" value="1"/>
</dbReference>
<evidence type="ECO:0000256" key="2">
    <source>
        <dbReference type="ARBA" id="ARBA00023125"/>
    </source>
</evidence>
<keyword evidence="6" id="KW-1185">Reference proteome</keyword>
<evidence type="ECO:0000313" key="6">
    <source>
        <dbReference type="Proteomes" id="UP000272400"/>
    </source>
</evidence>
<evidence type="ECO:0000259" key="4">
    <source>
        <dbReference type="PROSITE" id="PS01124"/>
    </source>
</evidence>
<dbReference type="InterPro" id="IPR018060">
    <property type="entry name" value="HTH_AraC"/>
</dbReference>
<dbReference type="RefSeq" id="WP_123667462.1">
    <property type="nucleotide sequence ID" value="NZ_RJKE01000001.1"/>
</dbReference>
<reference evidence="5 6" key="1">
    <citation type="submission" date="2018-11" db="EMBL/GenBank/DDBJ databases">
        <title>Sequencing the genomes of 1000 actinobacteria strains.</title>
        <authorList>
            <person name="Klenk H.-P."/>
        </authorList>
    </citation>
    <scope>NUCLEOTIDE SEQUENCE [LARGE SCALE GENOMIC DNA]</scope>
    <source>
        <strain evidence="5 6">DSM 44254</strain>
    </source>
</reference>
<dbReference type="GO" id="GO:0043565">
    <property type="term" value="F:sequence-specific DNA binding"/>
    <property type="evidence" value="ECO:0007669"/>
    <property type="project" value="InterPro"/>
</dbReference>
<keyword evidence="1" id="KW-0805">Transcription regulation</keyword>
<gene>
    <name evidence="5" type="ORF">EDD29_5857</name>
</gene>
<evidence type="ECO:0000313" key="5">
    <source>
        <dbReference type="EMBL" id="ROO88195.1"/>
    </source>
</evidence>
<dbReference type="PROSITE" id="PS01124">
    <property type="entry name" value="HTH_ARAC_FAMILY_2"/>
    <property type="match status" value="1"/>
</dbReference>
<protein>
    <submittedName>
        <fullName evidence="5">AraC-like DNA-binding protein</fullName>
    </submittedName>
</protein>
<dbReference type="OrthoDB" id="241790at2"/>
<keyword evidence="2 5" id="KW-0238">DNA-binding</keyword>
<dbReference type="InterPro" id="IPR009057">
    <property type="entry name" value="Homeodomain-like_sf"/>
</dbReference>
<accession>A0A3N1D3U7</accession>